<reference evidence="2" key="1">
    <citation type="submission" date="2020-05" db="EMBL/GenBank/DDBJ databases">
        <authorList>
            <person name="Chiriac C."/>
            <person name="Salcher M."/>
            <person name="Ghai R."/>
            <person name="Kavagutti S V."/>
        </authorList>
    </citation>
    <scope>NUCLEOTIDE SEQUENCE</scope>
</reference>
<sequence length="202" mass="22212">MGLYRRYLAPILVDTACSPKALGKWRAKCVEDLNGEVVEIGFGTGRNLIFYPTAVTSLTAVEPSAGMRQRGAKRIEGFAGEFHWGGLDGQHLDLDDNSFDAAVVTFSLCTIPDPALALHELRRVVRPGGELRVLEHGLAPDPAIAKWQHRLDPFEKVIADGCHLTRDCVALVEANGWTVTSKYQRFAPGPKPWSYLTSLRAN</sequence>
<dbReference type="GO" id="GO:0008757">
    <property type="term" value="F:S-adenosylmethionine-dependent methyltransferase activity"/>
    <property type="evidence" value="ECO:0007669"/>
    <property type="project" value="InterPro"/>
</dbReference>
<gene>
    <name evidence="2" type="ORF">UFOPK2958_01128</name>
</gene>
<dbReference type="CDD" id="cd02440">
    <property type="entry name" value="AdoMet_MTases"/>
    <property type="match status" value="1"/>
</dbReference>
<dbReference type="PANTHER" id="PTHR45036">
    <property type="entry name" value="METHYLTRANSFERASE LIKE 7B"/>
    <property type="match status" value="1"/>
</dbReference>
<dbReference type="InterPro" id="IPR052356">
    <property type="entry name" value="Thiol_S-MT"/>
</dbReference>
<proteinExistence type="predicted"/>
<dbReference type="InterPro" id="IPR029063">
    <property type="entry name" value="SAM-dependent_MTases_sf"/>
</dbReference>
<dbReference type="EMBL" id="CAFAAB010000140">
    <property type="protein sequence ID" value="CAB4790312.1"/>
    <property type="molecule type" value="Genomic_DNA"/>
</dbReference>
<accession>A0A6J6X072</accession>
<protein>
    <submittedName>
        <fullName evidence="2">Unannotated protein</fullName>
    </submittedName>
</protein>
<dbReference type="PANTHER" id="PTHR45036:SF1">
    <property type="entry name" value="METHYLTRANSFERASE LIKE 7A"/>
    <property type="match status" value="1"/>
</dbReference>
<dbReference type="AlphaFoldDB" id="A0A6J6X072"/>
<evidence type="ECO:0000259" key="1">
    <source>
        <dbReference type="Pfam" id="PF08241"/>
    </source>
</evidence>
<name>A0A6J6X072_9ZZZZ</name>
<dbReference type="SUPFAM" id="SSF53335">
    <property type="entry name" value="S-adenosyl-L-methionine-dependent methyltransferases"/>
    <property type="match status" value="1"/>
</dbReference>
<dbReference type="InterPro" id="IPR013216">
    <property type="entry name" value="Methyltransf_11"/>
</dbReference>
<feature type="domain" description="Methyltransferase type 11" evidence="1">
    <location>
        <begin position="38"/>
        <end position="131"/>
    </location>
</feature>
<evidence type="ECO:0000313" key="2">
    <source>
        <dbReference type="EMBL" id="CAB4790312.1"/>
    </source>
</evidence>
<organism evidence="2">
    <name type="scientific">freshwater metagenome</name>
    <dbReference type="NCBI Taxonomy" id="449393"/>
    <lineage>
        <taxon>unclassified sequences</taxon>
        <taxon>metagenomes</taxon>
        <taxon>ecological metagenomes</taxon>
    </lineage>
</organism>
<dbReference type="Pfam" id="PF08241">
    <property type="entry name" value="Methyltransf_11"/>
    <property type="match status" value="1"/>
</dbReference>
<dbReference type="Gene3D" id="3.40.50.150">
    <property type="entry name" value="Vaccinia Virus protein VP39"/>
    <property type="match status" value="1"/>
</dbReference>